<dbReference type="AlphaFoldDB" id="A0A8S2W9G1"/>
<name>A0A8S2W9G1_9BILA</name>
<gene>
    <name evidence="1" type="ORF">GIL414_LOCUS30899</name>
    <name evidence="2" type="ORF">SMN809_LOCUS31380</name>
</gene>
<organism evidence="2 3">
    <name type="scientific">Rotaria magnacalcarata</name>
    <dbReference type="NCBI Taxonomy" id="392030"/>
    <lineage>
        <taxon>Eukaryota</taxon>
        <taxon>Metazoa</taxon>
        <taxon>Spiralia</taxon>
        <taxon>Gnathifera</taxon>
        <taxon>Rotifera</taxon>
        <taxon>Eurotatoria</taxon>
        <taxon>Bdelloidea</taxon>
        <taxon>Philodinida</taxon>
        <taxon>Philodinidae</taxon>
        <taxon>Rotaria</taxon>
    </lineage>
</organism>
<dbReference type="EMBL" id="CAJOBI010062525">
    <property type="protein sequence ID" value="CAF4421534.1"/>
    <property type="molecule type" value="Genomic_DNA"/>
</dbReference>
<protein>
    <submittedName>
        <fullName evidence="2">Uncharacterized protein</fullName>
    </submittedName>
</protein>
<dbReference type="Proteomes" id="UP000676336">
    <property type="component" value="Unassembled WGS sequence"/>
</dbReference>
<reference evidence="2" key="1">
    <citation type="submission" date="2021-02" db="EMBL/GenBank/DDBJ databases">
        <authorList>
            <person name="Nowell W R."/>
        </authorList>
    </citation>
    <scope>NUCLEOTIDE SEQUENCE</scope>
</reference>
<accession>A0A8S2W9G1</accession>
<feature type="non-terminal residue" evidence="2">
    <location>
        <position position="1"/>
    </location>
</feature>
<dbReference type="EMBL" id="CAJOBJ010060853">
    <property type="protein sequence ID" value="CAF4417022.1"/>
    <property type="molecule type" value="Genomic_DNA"/>
</dbReference>
<comment type="caution">
    <text evidence="2">The sequence shown here is derived from an EMBL/GenBank/DDBJ whole genome shotgun (WGS) entry which is preliminary data.</text>
</comment>
<dbReference type="Proteomes" id="UP000681720">
    <property type="component" value="Unassembled WGS sequence"/>
</dbReference>
<evidence type="ECO:0000313" key="2">
    <source>
        <dbReference type="EMBL" id="CAF4421534.1"/>
    </source>
</evidence>
<proteinExistence type="predicted"/>
<evidence type="ECO:0000313" key="3">
    <source>
        <dbReference type="Proteomes" id="UP000676336"/>
    </source>
</evidence>
<sequence>AKPNPYAVQSLKHVMEVQREFWPSIAQYKNLISMSHEQAISS</sequence>
<evidence type="ECO:0000313" key="1">
    <source>
        <dbReference type="EMBL" id="CAF4417022.1"/>
    </source>
</evidence>